<reference evidence="6 7" key="1">
    <citation type="submission" date="2016-10" db="EMBL/GenBank/DDBJ databases">
        <authorList>
            <person name="de Groot N.N."/>
        </authorList>
    </citation>
    <scope>NUCLEOTIDE SEQUENCE [LARGE SCALE GENOMIC DNA]</scope>
    <source>
        <strain evidence="6 7">MON 2.2</strain>
    </source>
</reference>
<accession>A0A1G6VBZ2</accession>
<dbReference type="Pfam" id="PF13377">
    <property type="entry name" value="Peripla_BP_3"/>
    <property type="match status" value="1"/>
</dbReference>
<name>A0A1G6VBZ2_9ACTN</name>
<dbReference type="Proteomes" id="UP000198546">
    <property type="component" value="Chromosome i"/>
</dbReference>
<dbReference type="InterPro" id="IPR000843">
    <property type="entry name" value="HTH_LacI"/>
</dbReference>
<dbReference type="PANTHER" id="PTHR30146">
    <property type="entry name" value="LACI-RELATED TRANSCRIPTIONAL REPRESSOR"/>
    <property type="match status" value="1"/>
</dbReference>
<gene>
    <name evidence="6" type="ORF">SAMN04489747_1093</name>
</gene>
<dbReference type="GO" id="GO:0000976">
    <property type="term" value="F:transcription cis-regulatory region binding"/>
    <property type="evidence" value="ECO:0007669"/>
    <property type="project" value="TreeGrafter"/>
</dbReference>
<evidence type="ECO:0000313" key="7">
    <source>
        <dbReference type="Proteomes" id="UP000198546"/>
    </source>
</evidence>
<dbReference type="EMBL" id="LT629688">
    <property type="protein sequence ID" value="SDD50356.1"/>
    <property type="molecule type" value="Genomic_DNA"/>
</dbReference>
<dbReference type="Gene3D" id="3.40.50.2300">
    <property type="match status" value="2"/>
</dbReference>
<organism evidence="6 7">
    <name type="scientific">Auraticoccus monumenti</name>
    <dbReference type="NCBI Taxonomy" id="675864"/>
    <lineage>
        <taxon>Bacteria</taxon>
        <taxon>Bacillati</taxon>
        <taxon>Actinomycetota</taxon>
        <taxon>Actinomycetes</taxon>
        <taxon>Propionibacteriales</taxon>
        <taxon>Propionibacteriaceae</taxon>
        <taxon>Auraticoccus</taxon>
    </lineage>
</organism>
<dbReference type="PROSITE" id="PS50932">
    <property type="entry name" value="HTH_LACI_2"/>
    <property type="match status" value="1"/>
</dbReference>
<dbReference type="Gene3D" id="1.10.260.40">
    <property type="entry name" value="lambda repressor-like DNA-binding domains"/>
    <property type="match status" value="1"/>
</dbReference>
<keyword evidence="1" id="KW-0805">Transcription regulation</keyword>
<evidence type="ECO:0000256" key="2">
    <source>
        <dbReference type="ARBA" id="ARBA00023125"/>
    </source>
</evidence>
<keyword evidence="3" id="KW-0804">Transcription</keyword>
<sequence>MIVHCRVTYCRGVNAEPTPGRRPTIRQVAELAGVSHQTVSRYLRKNGGLLPGTVERIDAAVATLGYRPNLLARSMRTRRTDTVAVLVPSLLGRLPQRELSAACAVAHDAGYRVEIVMHEGGPEERQERALELLDSRQVEAVLSLAPLPGDGPPPVSGTIVAAGDHDDSSRGLGALADGSTAGEIVEHLASLGHRHLLHVAGPEDFASARNRRLAYEAAVERLGLVSHGSVGRSWSPQNGYDAITALPPDSPVTAVLAANDEVAMGVIRGALERGWDVPGHLSVFGWDDRLMGRFTTPSLSTVAVDREQLGAHAMRRLVAALRDEPEPEPPGTPLNTILVRESTAGPRSQEPA</sequence>
<dbReference type="SUPFAM" id="SSF47413">
    <property type="entry name" value="lambda repressor-like DNA-binding domains"/>
    <property type="match status" value="1"/>
</dbReference>
<dbReference type="CDD" id="cd01392">
    <property type="entry name" value="HTH_LacI"/>
    <property type="match status" value="1"/>
</dbReference>
<feature type="region of interest" description="Disordered" evidence="4">
    <location>
        <begin position="322"/>
        <end position="352"/>
    </location>
</feature>
<dbReference type="STRING" id="675864.SAMN04489747_1093"/>
<dbReference type="Pfam" id="PF00356">
    <property type="entry name" value="LacI"/>
    <property type="match status" value="1"/>
</dbReference>
<evidence type="ECO:0000313" key="6">
    <source>
        <dbReference type="EMBL" id="SDD50356.1"/>
    </source>
</evidence>
<evidence type="ECO:0000259" key="5">
    <source>
        <dbReference type="PROSITE" id="PS50932"/>
    </source>
</evidence>
<proteinExistence type="predicted"/>
<evidence type="ECO:0000256" key="3">
    <source>
        <dbReference type="ARBA" id="ARBA00023163"/>
    </source>
</evidence>
<keyword evidence="7" id="KW-1185">Reference proteome</keyword>
<evidence type="ECO:0000256" key="4">
    <source>
        <dbReference type="SAM" id="MobiDB-lite"/>
    </source>
</evidence>
<dbReference type="GO" id="GO:0003700">
    <property type="term" value="F:DNA-binding transcription factor activity"/>
    <property type="evidence" value="ECO:0007669"/>
    <property type="project" value="TreeGrafter"/>
</dbReference>
<dbReference type="InterPro" id="IPR046335">
    <property type="entry name" value="LacI/GalR-like_sensor"/>
</dbReference>
<dbReference type="InterPro" id="IPR028082">
    <property type="entry name" value="Peripla_BP_I"/>
</dbReference>
<feature type="domain" description="HTH lacI-type" evidence="5">
    <location>
        <begin position="23"/>
        <end position="77"/>
    </location>
</feature>
<dbReference type="InterPro" id="IPR010982">
    <property type="entry name" value="Lambda_DNA-bd_dom_sf"/>
</dbReference>
<protein>
    <submittedName>
        <fullName evidence="6">Regulatory protein, lacI family</fullName>
    </submittedName>
</protein>
<dbReference type="AlphaFoldDB" id="A0A1G6VBZ2"/>
<evidence type="ECO:0000256" key="1">
    <source>
        <dbReference type="ARBA" id="ARBA00023015"/>
    </source>
</evidence>
<dbReference type="SMART" id="SM00354">
    <property type="entry name" value="HTH_LACI"/>
    <property type="match status" value="1"/>
</dbReference>
<dbReference type="PANTHER" id="PTHR30146:SF109">
    <property type="entry name" value="HTH-TYPE TRANSCRIPTIONAL REGULATOR GALS"/>
    <property type="match status" value="1"/>
</dbReference>
<keyword evidence="2" id="KW-0238">DNA-binding</keyword>
<dbReference type="SUPFAM" id="SSF53822">
    <property type="entry name" value="Periplasmic binding protein-like I"/>
    <property type="match status" value="1"/>
</dbReference>